<evidence type="ECO:0008006" key="3">
    <source>
        <dbReference type="Google" id="ProtNLM"/>
    </source>
</evidence>
<dbReference type="RefSeq" id="WP_108994958.1">
    <property type="nucleotide sequence ID" value="NZ_BDQX01000325.1"/>
</dbReference>
<evidence type="ECO:0000313" key="1">
    <source>
        <dbReference type="EMBL" id="GBG10465.1"/>
    </source>
</evidence>
<sequence length="288" mass="31537">MTKKIGLIDYFLDEWHANNYPAWLRGSAAEQGLDWDVAYAWADTDKPGGLHTDDWCIAHHVQRAGSLAELVERSDALIVLSPDHPEHHLRLSELALQSGKPVYIDKTFAPDLATAAKLFEMAAAGGTPIFSTSALRYSEQLVALPAGINADSISHLSVTGPGAFENYAVHQMEMIVALLGTTVTRVKSLSAPNGGRQLLIEFEGGRQASFLQINNAPFQLLLQPKGEAEGYIVPECTGFFPELMKQMLLFFESGVPPVPREQTLAVMALLDAGRLALDRRDEWISVAR</sequence>
<dbReference type="EMBL" id="BDQX01000325">
    <property type="protein sequence ID" value="GBG10465.1"/>
    <property type="molecule type" value="Genomic_DNA"/>
</dbReference>
<dbReference type="Proteomes" id="UP000245202">
    <property type="component" value="Unassembled WGS sequence"/>
</dbReference>
<evidence type="ECO:0000313" key="2">
    <source>
        <dbReference type="Proteomes" id="UP000245202"/>
    </source>
</evidence>
<protein>
    <recommendedName>
        <fullName evidence="3">Oxidoreductase</fullName>
    </recommendedName>
</protein>
<dbReference type="SUPFAM" id="SSF51735">
    <property type="entry name" value="NAD(P)-binding Rossmann-fold domains"/>
    <property type="match status" value="1"/>
</dbReference>
<gene>
    <name evidence="1" type="ORF">PAT3040_05199</name>
</gene>
<name>A0A2R5EWG7_9BACL</name>
<proteinExistence type="predicted"/>
<organism evidence="1 2">
    <name type="scientific">Paenibacillus agaridevorans</name>
    <dbReference type="NCBI Taxonomy" id="171404"/>
    <lineage>
        <taxon>Bacteria</taxon>
        <taxon>Bacillati</taxon>
        <taxon>Bacillota</taxon>
        <taxon>Bacilli</taxon>
        <taxon>Bacillales</taxon>
        <taxon>Paenibacillaceae</taxon>
        <taxon>Paenibacillus</taxon>
    </lineage>
</organism>
<dbReference type="Gene3D" id="3.40.50.720">
    <property type="entry name" value="NAD(P)-binding Rossmann-like Domain"/>
    <property type="match status" value="1"/>
</dbReference>
<accession>A0A2R5EWG7</accession>
<reference evidence="1 2" key="1">
    <citation type="submission" date="2017-08" db="EMBL/GenBank/DDBJ databases">
        <title>Substantial Increase in Enzyme Production by Combined Drug-Resistance Mutations in Paenibacillus agaridevorans.</title>
        <authorList>
            <person name="Tanaka Y."/>
            <person name="Funane K."/>
            <person name="Hosaka T."/>
            <person name="Shiwa Y."/>
            <person name="Fujita N."/>
            <person name="Miyazaki T."/>
            <person name="Yoshikawa H."/>
            <person name="Murakami K."/>
            <person name="Kasahara K."/>
            <person name="Inaoka T."/>
            <person name="Hiraga Y."/>
            <person name="Ochi K."/>
        </authorList>
    </citation>
    <scope>NUCLEOTIDE SEQUENCE [LARGE SCALE GENOMIC DNA]</scope>
    <source>
        <strain evidence="1 2">T-3040</strain>
    </source>
</reference>
<dbReference type="AlphaFoldDB" id="A0A2R5EWG7"/>
<dbReference type="InterPro" id="IPR036291">
    <property type="entry name" value="NAD(P)-bd_dom_sf"/>
</dbReference>
<comment type="caution">
    <text evidence="1">The sequence shown here is derived from an EMBL/GenBank/DDBJ whole genome shotgun (WGS) entry which is preliminary data.</text>
</comment>
<keyword evidence="2" id="KW-1185">Reference proteome</keyword>